<sequence>MKRSNGIFWGGLLVLFGVFWLLRNMGLLDIDWYEFFRFWPVLLILAGFSLLLSGSRRGGVGGGVAGILIALAVLGAITHRTDRAFDRHRNDWNFKWDGNDDDRYYHNDDDDDSRSSKRRSKRGGTLQNNHYEYEMEGELAEASLNFEGGAGSFKLKGTTDKLFEAKTRSSLGGFISNIRNNKLENSAAIDFKMEENKVEIKDGNLKNEVNMSLNEKPRWNVDLAIGAGKADFDFSKHQIKSLKVSTGVADVDLRFGGLADATDVKIESGVASVSIEVPTSVGCEVRVDGALNVTNLDDLKSMGDGRYQTPGFDQATKKITIRYEAGMSKLKIRRY</sequence>
<feature type="domain" description="LiaI-LiaF-like transmembrane region" evidence="3">
    <location>
        <begin position="7"/>
        <end position="51"/>
    </location>
</feature>
<dbReference type="Proteomes" id="UP000557307">
    <property type="component" value="Unassembled WGS sequence"/>
</dbReference>
<dbReference type="Pfam" id="PF18917">
    <property type="entry name" value="LiaI-LiaF-like_TM1"/>
    <property type="match status" value="1"/>
</dbReference>
<evidence type="ECO:0000256" key="2">
    <source>
        <dbReference type="SAM" id="Phobius"/>
    </source>
</evidence>
<feature type="transmembrane region" description="Helical" evidence="2">
    <location>
        <begin position="35"/>
        <end position="54"/>
    </location>
</feature>
<feature type="transmembrane region" description="Helical" evidence="2">
    <location>
        <begin position="60"/>
        <end position="79"/>
    </location>
</feature>
<name>A0A840U2Z9_9BACT</name>
<keyword evidence="2" id="KW-0812">Transmembrane</keyword>
<evidence type="ECO:0000313" key="5">
    <source>
        <dbReference type="Proteomes" id="UP000557307"/>
    </source>
</evidence>
<comment type="caution">
    <text evidence="4">The sequence shown here is derived from an EMBL/GenBank/DDBJ whole genome shotgun (WGS) entry which is preliminary data.</text>
</comment>
<dbReference type="AlphaFoldDB" id="A0A840U2Z9"/>
<dbReference type="EMBL" id="JACHGF010000008">
    <property type="protein sequence ID" value="MBB5286219.1"/>
    <property type="molecule type" value="Genomic_DNA"/>
</dbReference>
<organism evidence="4 5">
    <name type="scientific">Rhabdobacter roseus</name>
    <dbReference type="NCBI Taxonomy" id="1655419"/>
    <lineage>
        <taxon>Bacteria</taxon>
        <taxon>Pseudomonadati</taxon>
        <taxon>Bacteroidota</taxon>
        <taxon>Cytophagia</taxon>
        <taxon>Cytophagales</taxon>
        <taxon>Cytophagaceae</taxon>
        <taxon>Rhabdobacter</taxon>
    </lineage>
</organism>
<evidence type="ECO:0000256" key="1">
    <source>
        <dbReference type="SAM" id="MobiDB-lite"/>
    </source>
</evidence>
<evidence type="ECO:0000259" key="3">
    <source>
        <dbReference type="Pfam" id="PF18917"/>
    </source>
</evidence>
<feature type="transmembrane region" description="Helical" evidence="2">
    <location>
        <begin position="6"/>
        <end position="23"/>
    </location>
</feature>
<feature type="region of interest" description="Disordered" evidence="1">
    <location>
        <begin position="107"/>
        <end position="127"/>
    </location>
</feature>
<gene>
    <name evidence="4" type="ORF">HNQ92_004379</name>
</gene>
<keyword evidence="5" id="KW-1185">Reference proteome</keyword>
<evidence type="ECO:0000313" key="4">
    <source>
        <dbReference type="EMBL" id="MBB5286219.1"/>
    </source>
</evidence>
<dbReference type="InterPro" id="IPR043726">
    <property type="entry name" value="LiaI-LiaF-like_TM1"/>
</dbReference>
<keyword evidence="2" id="KW-1133">Transmembrane helix</keyword>
<keyword evidence="2" id="KW-0472">Membrane</keyword>
<reference evidence="4 5" key="1">
    <citation type="submission" date="2020-08" db="EMBL/GenBank/DDBJ databases">
        <title>Genomic Encyclopedia of Type Strains, Phase IV (KMG-IV): sequencing the most valuable type-strain genomes for metagenomic binning, comparative biology and taxonomic classification.</title>
        <authorList>
            <person name="Goeker M."/>
        </authorList>
    </citation>
    <scope>NUCLEOTIDE SEQUENCE [LARGE SCALE GENOMIC DNA]</scope>
    <source>
        <strain evidence="4 5">DSM 105074</strain>
    </source>
</reference>
<accession>A0A840U2Z9</accession>
<protein>
    <recommendedName>
        <fullName evidence="3">LiaI-LiaF-like transmembrane region domain-containing protein</fullName>
    </recommendedName>
</protein>
<proteinExistence type="predicted"/>
<dbReference type="RefSeq" id="WP_184177122.1">
    <property type="nucleotide sequence ID" value="NZ_JACHGF010000008.1"/>
</dbReference>